<comment type="similarity">
    <text evidence="2">Belongs to the YkuD family.</text>
</comment>
<dbReference type="CDD" id="cd16913">
    <property type="entry name" value="YkuD_like"/>
    <property type="match status" value="1"/>
</dbReference>
<dbReference type="InterPro" id="IPR002477">
    <property type="entry name" value="Peptidoglycan-bd-like"/>
</dbReference>
<dbReference type="PROSITE" id="PS52029">
    <property type="entry name" value="LD_TPASE"/>
    <property type="match status" value="1"/>
</dbReference>
<dbReference type="InterPro" id="IPR005490">
    <property type="entry name" value="LD_TPept_cat_dom"/>
</dbReference>
<evidence type="ECO:0000256" key="7">
    <source>
        <dbReference type="PROSITE-ProRule" id="PRU01373"/>
    </source>
</evidence>
<evidence type="ECO:0000256" key="8">
    <source>
        <dbReference type="SAM" id="SignalP"/>
    </source>
</evidence>
<gene>
    <name evidence="10" type="ORF">GCM10023188_48150</name>
</gene>
<evidence type="ECO:0000313" key="10">
    <source>
        <dbReference type="EMBL" id="GAA4445245.1"/>
    </source>
</evidence>
<dbReference type="RefSeq" id="WP_345163545.1">
    <property type="nucleotide sequence ID" value="NZ_BAABHC010000042.1"/>
</dbReference>
<evidence type="ECO:0000259" key="9">
    <source>
        <dbReference type="PROSITE" id="PS52029"/>
    </source>
</evidence>
<keyword evidence="3" id="KW-0808">Transferase</keyword>
<dbReference type="InterPro" id="IPR038063">
    <property type="entry name" value="Transpep_catalytic_dom"/>
</dbReference>
<sequence>MNPYIKKYLSVPLVAVVGLFAAVSCNQSGSEEGEKSITSGLFGSEELPQATTDSVFVKNFIQQKPEFKKQEELMFLFYGDRDYKLAWFRENELVPETQKFMAAIDNASKEGLDPKNYRLPEIDKMLGQYKALEPSDTARLELQQKIDLALTASYFNYASDFYRGRVNPDDANEVTWDVKKNKIKLHKALQTILKERESTYPYYEFEALHAGYTRLRDKLQVYRALQEKGGWPKVELGNRKTLQPGDTGAVVVTLRKRLDPEIKLNAADPNMRKYDEKLVQQVKQFQMQNGLAEDGILGGKTLATLNIPLEDRIRQIMINMERWRWIPKRMVPKSLEQKYIWVNIPEYKLYIYEDPDGEPDAERQYKQVMDMRVIVGKTMHSTPIFSDKLEYVVMAPYWNVPNTIVEAEIKPHMLTNPNWLATQNMEVVTRDKARKPVSPASIDWENVTEKNFNYLVRQKPGPKNSLGSIKFLFPNEYAVYLHDTPADALFSQTSRDFSHGCVRVEYPVELAKYLLQDQSEWSESEIRSTMTGDEETWVTLPNKVQVYIVYFTSWVDENGVIHFRDDIYGHDKKLEQEYFG</sequence>
<dbReference type="SUPFAM" id="SSF47090">
    <property type="entry name" value="PGBD-like"/>
    <property type="match status" value="1"/>
</dbReference>
<feature type="active site" description="Nucleophile" evidence="7">
    <location>
        <position position="501"/>
    </location>
</feature>
<protein>
    <submittedName>
        <fullName evidence="10">L,D-transpeptidase family protein</fullName>
    </submittedName>
</protein>
<dbReference type="InterPro" id="IPR036366">
    <property type="entry name" value="PGBDSf"/>
</dbReference>
<dbReference type="PROSITE" id="PS51257">
    <property type="entry name" value="PROKAR_LIPOPROTEIN"/>
    <property type="match status" value="1"/>
</dbReference>
<evidence type="ECO:0000256" key="4">
    <source>
        <dbReference type="ARBA" id="ARBA00022960"/>
    </source>
</evidence>
<dbReference type="InterPro" id="IPR045380">
    <property type="entry name" value="LD_TPept_scaffold_dom"/>
</dbReference>
<dbReference type="InterPro" id="IPR052905">
    <property type="entry name" value="LD-transpeptidase_YkuD-like"/>
</dbReference>
<evidence type="ECO:0000256" key="1">
    <source>
        <dbReference type="ARBA" id="ARBA00004752"/>
    </source>
</evidence>
<evidence type="ECO:0000313" key="11">
    <source>
        <dbReference type="Proteomes" id="UP001500552"/>
    </source>
</evidence>
<dbReference type="EMBL" id="BAABHC010000042">
    <property type="protein sequence ID" value="GAA4445245.1"/>
    <property type="molecule type" value="Genomic_DNA"/>
</dbReference>
<accession>A0ABP8M691</accession>
<dbReference type="PANTHER" id="PTHR41533">
    <property type="entry name" value="L,D-TRANSPEPTIDASE HI_1667-RELATED"/>
    <property type="match status" value="1"/>
</dbReference>
<keyword evidence="5 7" id="KW-0573">Peptidoglycan synthesis</keyword>
<keyword evidence="11" id="KW-1185">Reference proteome</keyword>
<dbReference type="Pfam" id="PF03734">
    <property type="entry name" value="YkuD"/>
    <property type="match status" value="1"/>
</dbReference>
<dbReference type="Proteomes" id="UP001500552">
    <property type="component" value="Unassembled WGS sequence"/>
</dbReference>
<organism evidence="10 11">
    <name type="scientific">Pontibacter saemangeumensis</name>
    <dbReference type="NCBI Taxonomy" id="1084525"/>
    <lineage>
        <taxon>Bacteria</taxon>
        <taxon>Pseudomonadati</taxon>
        <taxon>Bacteroidota</taxon>
        <taxon>Cytophagia</taxon>
        <taxon>Cytophagales</taxon>
        <taxon>Hymenobacteraceae</taxon>
        <taxon>Pontibacter</taxon>
    </lineage>
</organism>
<evidence type="ECO:0000256" key="2">
    <source>
        <dbReference type="ARBA" id="ARBA00005992"/>
    </source>
</evidence>
<evidence type="ECO:0000256" key="5">
    <source>
        <dbReference type="ARBA" id="ARBA00022984"/>
    </source>
</evidence>
<dbReference type="InterPro" id="IPR036365">
    <property type="entry name" value="PGBD-like_sf"/>
</dbReference>
<keyword evidence="4 7" id="KW-0133">Cell shape</keyword>
<dbReference type="Gene3D" id="1.10.101.10">
    <property type="entry name" value="PGBD-like superfamily/PGBD"/>
    <property type="match status" value="1"/>
</dbReference>
<comment type="pathway">
    <text evidence="1 7">Cell wall biogenesis; peptidoglycan biosynthesis.</text>
</comment>
<dbReference type="Gene3D" id="2.40.440.10">
    <property type="entry name" value="L,D-transpeptidase catalytic domain-like"/>
    <property type="match status" value="1"/>
</dbReference>
<evidence type="ECO:0000256" key="6">
    <source>
        <dbReference type="ARBA" id="ARBA00023316"/>
    </source>
</evidence>
<name>A0ABP8M691_9BACT</name>
<comment type="caution">
    <text evidence="10">The sequence shown here is derived from an EMBL/GenBank/DDBJ whole genome shotgun (WGS) entry which is preliminary data.</text>
</comment>
<feature type="signal peptide" evidence="8">
    <location>
        <begin position="1"/>
        <end position="21"/>
    </location>
</feature>
<dbReference type="PANTHER" id="PTHR41533:SF2">
    <property type="entry name" value="BLR7131 PROTEIN"/>
    <property type="match status" value="1"/>
</dbReference>
<keyword evidence="8" id="KW-0732">Signal</keyword>
<feature type="chain" id="PRO_5045589522" evidence="8">
    <location>
        <begin position="22"/>
        <end position="580"/>
    </location>
</feature>
<dbReference type="SUPFAM" id="SSF141523">
    <property type="entry name" value="L,D-transpeptidase catalytic domain-like"/>
    <property type="match status" value="1"/>
</dbReference>
<evidence type="ECO:0000256" key="3">
    <source>
        <dbReference type="ARBA" id="ARBA00022679"/>
    </source>
</evidence>
<feature type="domain" description="L,D-TPase catalytic" evidence="9">
    <location>
        <begin position="338"/>
        <end position="529"/>
    </location>
</feature>
<feature type="active site" description="Proton donor/acceptor" evidence="7">
    <location>
        <position position="482"/>
    </location>
</feature>
<proteinExistence type="inferred from homology"/>
<dbReference type="Pfam" id="PF01471">
    <property type="entry name" value="PG_binding_1"/>
    <property type="match status" value="1"/>
</dbReference>
<dbReference type="Pfam" id="PF20142">
    <property type="entry name" value="Scaffold"/>
    <property type="match status" value="1"/>
</dbReference>
<reference evidence="11" key="1">
    <citation type="journal article" date="2019" name="Int. J. Syst. Evol. Microbiol.">
        <title>The Global Catalogue of Microorganisms (GCM) 10K type strain sequencing project: providing services to taxonomists for standard genome sequencing and annotation.</title>
        <authorList>
            <consortium name="The Broad Institute Genomics Platform"/>
            <consortium name="The Broad Institute Genome Sequencing Center for Infectious Disease"/>
            <person name="Wu L."/>
            <person name="Ma J."/>
        </authorList>
    </citation>
    <scope>NUCLEOTIDE SEQUENCE [LARGE SCALE GENOMIC DNA]</scope>
    <source>
        <strain evidence="11">JCM 17926</strain>
    </source>
</reference>
<keyword evidence="6 7" id="KW-0961">Cell wall biogenesis/degradation</keyword>